<dbReference type="PROSITE" id="PS51257">
    <property type="entry name" value="PROKAR_LIPOPROTEIN"/>
    <property type="match status" value="1"/>
</dbReference>
<feature type="domain" description="Tail specific protease" evidence="1">
    <location>
        <begin position="282"/>
        <end position="462"/>
    </location>
</feature>
<dbReference type="SMART" id="SM00245">
    <property type="entry name" value="TSPc"/>
    <property type="match status" value="1"/>
</dbReference>
<dbReference type="InterPro" id="IPR029045">
    <property type="entry name" value="ClpP/crotonase-like_dom_sf"/>
</dbReference>
<dbReference type="GO" id="GO:0008236">
    <property type="term" value="F:serine-type peptidase activity"/>
    <property type="evidence" value="ECO:0007669"/>
    <property type="project" value="InterPro"/>
</dbReference>
<reference evidence="2" key="1">
    <citation type="submission" date="2019-10" db="EMBL/GenBank/DDBJ databases">
        <authorList>
            <person name="Paulsen S."/>
        </authorList>
    </citation>
    <scope>NUCLEOTIDE SEQUENCE</scope>
    <source>
        <strain evidence="2">LMG 19692</strain>
    </source>
</reference>
<dbReference type="RefSeq" id="WP_193522282.1">
    <property type="nucleotide sequence ID" value="NZ_CBCSDF010000001.1"/>
</dbReference>
<dbReference type="PANTHER" id="PTHR11261">
    <property type="entry name" value="INTERPHOTORECEPTOR RETINOID-BINDING PROTEIN"/>
    <property type="match status" value="1"/>
</dbReference>
<evidence type="ECO:0000313" key="4">
    <source>
        <dbReference type="Proteomes" id="UP000646877"/>
    </source>
</evidence>
<evidence type="ECO:0000313" key="5">
    <source>
        <dbReference type="Proteomes" id="UP001304419"/>
    </source>
</evidence>
<dbReference type="SUPFAM" id="SSF52096">
    <property type="entry name" value="ClpP/crotonase"/>
    <property type="match status" value="1"/>
</dbReference>
<dbReference type="InterPro" id="IPR005151">
    <property type="entry name" value="Tail-specific_protease"/>
</dbReference>
<dbReference type="AlphaFoldDB" id="A0A8I2KNT4"/>
<evidence type="ECO:0000313" key="2">
    <source>
        <dbReference type="EMBL" id="NLR23136.1"/>
    </source>
</evidence>
<keyword evidence="5" id="KW-1185">Reference proteome</keyword>
<dbReference type="GO" id="GO:0006508">
    <property type="term" value="P:proteolysis"/>
    <property type="evidence" value="ECO:0007669"/>
    <property type="project" value="InterPro"/>
</dbReference>
<reference evidence="3 5" key="2">
    <citation type="submission" date="2023-10" db="EMBL/GenBank/DDBJ databases">
        <title>To unveil natural product biosynthetic capacity in Pseudoalteromonas.</title>
        <authorList>
            <person name="Wang J."/>
        </authorList>
    </citation>
    <scope>NUCLEOTIDE SEQUENCE [LARGE SCALE GENOMIC DNA]</scope>
    <source>
        <strain evidence="3 5">DSM 15914</strain>
    </source>
</reference>
<dbReference type="InterPro" id="IPR028204">
    <property type="entry name" value="Tricorn_C1"/>
</dbReference>
<dbReference type="EMBL" id="CP137579">
    <property type="protein sequence ID" value="WOX31369.1"/>
    <property type="molecule type" value="Genomic_DNA"/>
</dbReference>
<gene>
    <name evidence="2" type="ORF">F9Y85_17820</name>
    <name evidence="3" type="ORF">R5H13_20740</name>
</gene>
<sequence length="488" mass="55679">MMKKFNLRPITLILCIGLAGCHFDENKSSVEVVQQTQRNELWYSEHYGEIKQIVDERLVTWQVTGSSCYPILTLDPLPLFDAFSAKSAGLLTYKRPYDSGPVKYTEISSLDEVCKDGFISTSDKSDYTFDAQAIFELFWLDMKNHYAFFSERNIDWDAVYNQYAGQLSDANETKLLGVFREILELLNDGHIRLYFSLEEEPINFEAKPTLSKRLEREAVALNLSGELAEKYIEMQTNQLQMTIAQYLDQETKQDFIMRKQQSPNGPNWGVINTGGQHIGYLKLYHFQNFIDVAGIERQDISYANAAFNDLLDEIFTDLSRTNQLIIDIRDNEGGHDIQALELIKRFISQNTLVWDISTFYAGALHQLTSVYAEPDNDRPYYLKDIYLLTSNGTFSAGETFALAMSALPQVTLVGRATAGATSDTFPRMLPNGWIYELSNEYYENSLDLNVEVLGVPVDVEVDPFDITFRKENKDAAVEKVLSLLSYEP</sequence>
<dbReference type="EMBL" id="WEIA01000012">
    <property type="protein sequence ID" value="NLR23136.1"/>
    <property type="molecule type" value="Genomic_DNA"/>
</dbReference>
<evidence type="ECO:0000259" key="1">
    <source>
        <dbReference type="SMART" id="SM00245"/>
    </source>
</evidence>
<dbReference type="CDD" id="cd07563">
    <property type="entry name" value="Peptidase_S41_IRBP"/>
    <property type="match status" value="1"/>
</dbReference>
<dbReference type="Pfam" id="PF14684">
    <property type="entry name" value="Tricorn_C1"/>
    <property type="match status" value="1"/>
</dbReference>
<dbReference type="Gene3D" id="3.90.226.10">
    <property type="entry name" value="2-enoyl-CoA Hydratase, Chain A, domain 1"/>
    <property type="match status" value="1"/>
</dbReference>
<dbReference type="Pfam" id="PF03572">
    <property type="entry name" value="Peptidase_S41"/>
    <property type="match status" value="1"/>
</dbReference>
<organism evidence="2 4">
    <name type="scientific">Pseudoalteromonas maricaloris</name>
    <dbReference type="NCBI Taxonomy" id="184924"/>
    <lineage>
        <taxon>Bacteria</taxon>
        <taxon>Pseudomonadati</taxon>
        <taxon>Pseudomonadota</taxon>
        <taxon>Gammaproteobacteria</taxon>
        <taxon>Alteromonadales</taxon>
        <taxon>Pseudoalteromonadaceae</taxon>
        <taxon>Pseudoalteromonas</taxon>
    </lineage>
</organism>
<dbReference type="PANTHER" id="PTHR11261:SF3">
    <property type="entry name" value="RETINOL-BINDING PROTEIN 3"/>
    <property type="match status" value="1"/>
</dbReference>
<dbReference type="Proteomes" id="UP000646877">
    <property type="component" value="Unassembled WGS sequence"/>
</dbReference>
<accession>A0A8I2KNT4</accession>
<name>A0A8I2KNT4_9GAMM</name>
<proteinExistence type="predicted"/>
<evidence type="ECO:0000313" key="3">
    <source>
        <dbReference type="EMBL" id="WOX31369.1"/>
    </source>
</evidence>
<protein>
    <submittedName>
        <fullName evidence="2">S41 family peptidase</fullName>
    </submittedName>
</protein>
<dbReference type="Gene3D" id="3.30.750.44">
    <property type="match status" value="1"/>
</dbReference>
<dbReference type="Proteomes" id="UP001304419">
    <property type="component" value="Chromosome 2"/>
</dbReference>